<protein>
    <submittedName>
        <fullName evidence="1">Uncharacterized protein</fullName>
    </submittedName>
</protein>
<evidence type="ECO:0000313" key="2">
    <source>
        <dbReference type="Proteomes" id="UP000744676"/>
    </source>
</evidence>
<organism evidence="1 2">
    <name type="scientific">Geotrichum galactomycetum</name>
    <dbReference type="NCBI Taxonomy" id="27317"/>
    <lineage>
        <taxon>Eukaryota</taxon>
        <taxon>Fungi</taxon>
        <taxon>Dikarya</taxon>
        <taxon>Ascomycota</taxon>
        <taxon>Saccharomycotina</taxon>
        <taxon>Dipodascomycetes</taxon>
        <taxon>Dipodascales</taxon>
        <taxon>Dipodascaceae</taxon>
        <taxon>Geotrichum</taxon>
    </lineage>
</organism>
<accession>A0ACB6VA78</accession>
<gene>
    <name evidence="1" type="ORF">D0Z00_000486</name>
</gene>
<reference evidence="1 2" key="1">
    <citation type="journal article" date="2020" name="Front. Microbiol.">
        <title>Phenotypic and Genetic Characterization of the Cheese Ripening Yeast Geotrichum candidum.</title>
        <authorList>
            <person name="Perkins V."/>
            <person name="Vignola S."/>
            <person name="Lessard M.H."/>
            <person name="Plante P.L."/>
            <person name="Corbeil J."/>
            <person name="Dugat-Bony E."/>
            <person name="Frenette M."/>
            <person name="Labrie S."/>
        </authorList>
    </citation>
    <scope>NUCLEOTIDE SEQUENCE [LARGE SCALE GENOMIC DNA]</scope>
    <source>
        <strain evidence="1 2">LMA-1147</strain>
    </source>
</reference>
<sequence>MPEYSLEVDYTGTLRDSHNRAVLLRGINLDGGGKAPIQFPNTFEKASDDFYDADNVSFVNRPFTLEEAPVHLQRIKNFGFNTIRYLFTWEALEHAGPGKYDNDFIDFSIKLLKLIDSYGFYVFLDPHQDTWSRFSGGSGAPLWTFYAMGLNPRGFKLTEAALVQPSYDKPDTFPKMIWPTNYNRLACQVAFTLFTAGLHFAPKAIIDGVNIQEYLQDKMLAALTYFYQRIFNETDLGNRTIIGVESFNELNHGLVGYEDIEKLPQDNNGLRLGTTPTPFQAMLLGVGIKQEVDFYEFKSLGPTKTGTKEVDPEGTSAWLPPDHDDTKYGWHRDPGWKLGRCIWAQHDVWDDKTNTVLKPDYFKYTDQGQPIDLELFNNTYFMSFWSKYYMGMREIDRKMFLLCQPPVMTIPPNLHESAFMDRRVIYSPHYYDGLTLINKHWNKWWNVDVLGVLRGRYSSPAFAIKVGETAIRNCLRNQLTEMKQEGIDHIGRVPCLMSETGMPFDLDNKAAYNSGDYSSQIGSWDALGYALEGSQIHHTLWTYCANNSHKCGDFWNGEDFSIYCKGGKYDLGMSLDYGSSYGMSSSSTLSVDSSSQLTLESVSTKELTQWNLTHGTRAEPALARPFPLAIVGSLVSYGFDLKNALFSLTIDAEAAISGDIGTLVVLPEFNFPIEEDLEIELTSGRCEFDSDTRVLTWWHEAGEQTLTVKSLTERKIDNSLLWNLVNFFC</sequence>
<keyword evidence="2" id="KW-1185">Reference proteome</keyword>
<name>A0ACB6VA78_9ASCO</name>
<dbReference type="EMBL" id="QVQA01000006">
    <property type="protein sequence ID" value="KAF5102303.1"/>
    <property type="molecule type" value="Genomic_DNA"/>
</dbReference>
<dbReference type="Proteomes" id="UP000744676">
    <property type="component" value="Unassembled WGS sequence"/>
</dbReference>
<comment type="caution">
    <text evidence="1">The sequence shown here is derived from an EMBL/GenBank/DDBJ whole genome shotgun (WGS) entry which is preliminary data.</text>
</comment>
<evidence type="ECO:0000313" key="1">
    <source>
        <dbReference type="EMBL" id="KAF5102303.1"/>
    </source>
</evidence>
<proteinExistence type="predicted"/>